<feature type="signal peptide" evidence="5">
    <location>
        <begin position="1"/>
        <end position="25"/>
    </location>
</feature>
<evidence type="ECO:0000256" key="2">
    <source>
        <dbReference type="ARBA" id="ARBA00022448"/>
    </source>
</evidence>
<dbReference type="PANTHER" id="PTHR42953">
    <property type="entry name" value="HIGH-AFFINITY ZINC UPTAKE SYSTEM PROTEIN ZNUA-RELATED"/>
    <property type="match status" value="1"/>
</dbReference>
<keyword evidence="7" id="KW-1185">Reference proteome</keyword>
<dbReference type="Proteomes" id="UP001565220">
    <property type="component" value="Unassembled WGS sequence"/>
</dbReference>
<keyword evidence="3 5" id="KW-0732">Signal</keyword>
<comment type="caution">
    <text evidence="6">The sequence shown here is derived from an EMBL/GenBank/DDBJ whole genome shotgun (WGS) entry which is preliminary data.</text>
</comment>
<dbReference type="Gene3D" id="3.40.50.1980">
    <property type="entry name" value="Nitrogenase molybdenum iron protein domain"/>
    <property type="match status" value="2"/>
</dbReference>
<evidence type="ECO:0000313" key="7">
    <source>
        <dbReference type="Proteomes" id="UP001565220"/>
    </source>
</evidence>
<reference evidence="6 7" key="1">
    <citation type="submission" date="2024-08" db="EMBL/GenBank/DDBJ databases">
        <title>Clostridium lapicellarii sp. nov., and Clostridium renhuaiense sp. nov., two species isolated from the mud in a fermentation cellar used for producing sauce-flavour Chinese liquors.</title>
        <authorList>
            <person name="Yang F."/>
            <person name="Wang H."/>
            <person name="Chen L.Q."/>
            <person name="Zhou N."/>
            <person name="Lu J.J."/>
            <person name="Pu X.X."/>
            <person name="Wan B."/>
            <person name="Wang L."/>
            <person name="Liu S.J."/>
        </authorList>
    </citation>
    <scope>NUCLEOTIDE SEQUENCE [LARGE SCALE GENOMIC DNA]</scope>
    <source>
        <strain evidence="6 7">MT-113</strain>
    </source>
</reference>
<dbReference type="CDD" id="cd01017">
    <property type="entry name" value="AdcA"/>
    <property type="match status" value="1"/>
</dbReference>
<accession>A0ABV4DWG8</accession>
<dbReference type="SUPFAM" id="SSF53807">
    <property type="entry name" value="Helical backbone' metal receptor"/>
    <property type="match status" value="1"/>
</dbReference>
<dbReference type="RefSeq" id="WP_294184563.1">
    <property type="nucleotide sequence ID" value="NZ_JBGFFE010000009.1"/>
</dbReference>
<feature type="chain" id="PRO_5046318802" evidence="5">
    <location>
        <begin position="26"/>
        <end position="308"/>
    </location>
</feature>
<dbReference type="InterPro" id="IPR006129">
    <property type="entry name" value="AdhesinB"/>
</dbReference>
<dbReference type="InterPro" id="IPR050492">
    <property type="entry name" value="Bact_metal-bind_prot9"/>
</dbReference>
<organism evidence="6 7">
    <name type="scientific">Clostridium lapidicellarium</name>
    <dbReference type="NCBI Taxonomy" id="3240931"/>
    <lineage>
        <taxon>Bacteria</taxon>
        <taxon>Bacillati</taxon>
        <taxon>Bacillota</taxon>
        <taxon>Clostridia</taxon>
        <taxon>Eubacteriales</taxon>
        <taxon>Clostridiaceae</taxon>
        <taxon>Clostridium</taxon>
    </lineage>
</organism>
<evidence type="ECO:0000256" key="4">
    <source>
        <dbReference type="RuleBase" id="RU003512"/>
    </source>
</evidence>
<evidence type="ECO:0000313" key="6">
    <source>
        <dbReference type="EMBL" id="MEY8763590.1"/>
    </source>
</evidence>
<dbReference type="InterPro" id="IPR006127">
    <property type="entry name" value="ZnuA-like"/>
</dbReference>
<dbReference type="PRINTS" id="PR00691">
    <property type="entry name" value="ADHESINB"/>
</dbReference>
<comment type="similarity">
    <text evidence="1 4">Belongs to the bacterial solute-binding protein 9 family.</text>
</comment>
<gene>
    <name evidence="6" type="ORF">AB8S09_08050</name>
</gene>
<dbReference type="EMBL" id="JBGFFE010000009">
    <property type="protein sequence ID" value="MEY8763590.1"/>
    <property type="molecule type" value="Genomic_DNA"/>
</dbReference>
<dbReference type="InterPro" id="IPR006128">
    <property type="entry name" value="Lipoprotein_PsaA-like"/>
</dbReference>
<evidence type="ECO:0000256" key="5">
    <source>
        <dbReference type="SAM" id="SignalP"/>
    </source>
</evidence>
<keyword evidence="2 4" id="KW-0813">Transport</keyword>
<sequence>MFKKNRLLVLAAILSSIMFIFSGCANSSGGTTSGNQGKSKPKVVVSFNAMREFASAIGKDKIDITTIIPNGTEPHDFEPTTKDLKVLSSADVFVYNGLGMESWKDKVINSSNNKKLVTVDASKGITPIKNTSADEIKEHGQYDPHAWISLKNAKIQSKNIKDALVKADPSNKNFYEKNYRDFSKQLDDLYREYSTKFSNVKNKNFVTGHAAFAYLCRDFGLKQNSVEGVFAEGEPSSQKLAQLVNYCKQNNIKTIFVEDMVSPKVSNTLAKEVGAKAKKIYTIESKEDNKNYIQSMKSNLEMIYNSLK</sequence>
<dbReference type="Pfam" id="PF01297">
    <property type="entry name" value="ZnuA"/>
    <property type="match status" value="1"/>
</dbReference>
<evidence type="ECO:0000256" key="3">
    <source>
        <dbReference type="ARBA" id="ARBA00022729"/>
    </source>
</evidence>
<evidence type="ECO:0000256" key="1">
    <source>
        <dbReference type="ARBA" id="ARBA00011028"/>
    </source>
</evidence>
<name>A0ABV4DWG8_9CLOT</name>
<dbReference type="PANTHER" id="PTHR42953:SF3">
    <property type="entry name" value="HIGH-AFFINITY ZINC UPTAKE SYSTEM PROTEIN ZNUA"/>
    <property type="match status" value="1"/>
</dbReference>
<proteinExistence type="inferred from homology"/>
<protein>
    <submittedName>
        <fullName evidence="6">Metal ABC transporter substrate-binding protein</fullName>
    </submittedName>
</protein>
<dbReference type="PRINTS" id="PR00690">
    <property type="entry name" value="ADHESNFAMILY"/>
</dbReference>
<dbReference type="PROSITE" id="PS51257">
    <property type="entry name" value="PROKAR_LIPOPROTEIN"/>
    <property type="match status" value="1"/>
</dbReference>